<dbReference type="Pfam" id="PF10978">
    <property type="entry name" value="DUF2785"/>
    <property type="match status" value="1"/>
</dbReference>
<gene>
    <name evidence="1" type="ORF">BM477_07405</name>
</gene>
<keyword evidence="2" id="KW-1185">Reference proteome</keyword>
<accession>A0A1Q5PK32</accession>
<dbReference type="RefSeq" id="WP_075362059.1">
    <property type="nucleotide sequence ID" value="NZ_MPDM01000009.1"/>
</dbReference>
<dbReference type="InterPro" id="IPR021247">
    <property type="entry name" value="DUF2785"/>
</dbReference>
<sequence length="251" mass="27696">MRQTPDDMSWQKLCELMASPDPSIRDGYALEALAQGILSGRWSDELDDIQSVATSHLSHPEIQARTFAPLILIWLLQAGHVNREIYDECSKWYLRETDTRGYDPKLGWLHAVAHGADCLGVCAQTSAASGEEVLETLAKRVVTPGLPWLYNEPARVVAAVSRTLMANPDACLDSFFSIISKPSEPELTKHNMNMATAGWATNRRAVVALLYAAASIPVVVDEKPLLLPQSKIISSTCKGIFASDMPWLYKQ</sequence>
<evidence type="ECO:0008006" key="3">
    <source>
        <dbReference type="Google" id="ProtNLM"/>
    </source>
</evidence>
<organism evidence="1 2">
    <name type="scientific">Boudabousia marimammalium</name>
    <dbReference type="NCBI Taxonomy" id="156892"/>
    <lineage>
        <taxon>Bacteria</taxon>
        <taxon>Bacillati</taxon>
        <taxon>Actinomycetota</taxon>
        <taxon>Actinomycetes</taxon>
        <taxon>Actinomycetales</taxon>
        <taxon>Actinomycetaceae</taxon>
        <taxon>Boudabousia</taxon>
    </lineage>
</organism>
<comment type="caution">
    <text evidence="1">The sequence shown here is derived from an EMBL/GenBank/DDBJ whole genome shotgun (WGS) entry which is preliminary data.</text>
</comment>
<protein>
    <recommendedName>
        <fullName evidence="3">DUF2785 domain-containing protein</fullName>
    </recommendedName>
</protein>
<evidence type="ECO:0000313" key="1">
    <source>
        <dbReference type="EMBL" id="OKL46248.1"/>
    </source>
</evidence>
<reference evidence="2" key="1">
    <citation type="submission" date="2016-11" db="EMBL/GenBank/DDBJ databases">
        <title>Actinomyces gypaetusis sp. nov. isolated from Gypaetus barbatus in Qinghai Tibet Plateau China.</title>
        <authorList>
            <person name="Meng X."/>
        </authorList>
    </citation>
    <scope>NUCLEOTIDE SEQUENCE [LARGE SCALE GENOMIC DNA]</scope>
    <source>
        <strain evidence="2">DSM 15383</strain>
    </source>
</reference>
<dbReference type="EMBL" id="MPDM01000009">
    <property type="protein sequence ID" value="OKL46248.1"/>
    <property type="molecule type" value="Genomic_DNA"/>
</dbReference>
<dbReference type="Proteomes" id="UP000186465">
    <property type="component" value="Unassembled WGS sequence"/>
</dbReference>
<dbReference type="AlphaFoldDB" id="A0A1Q5PK32"/>
<name>A0A1Q5PK32_9ACTO</name>
<proteinExistence type="predicted"/>
<evidence type="ECO:0000313" key="2">
    <source>
        <dbReference type="Proteomes" id="UP000186465"/>
    </source>
</evidence>